<dbReference type="RefSeq" id="WP_166062124.1">
    <property type="nucleotide sequence ID" value="NZ_CP049889.1"/>
</dbReference>
<evidence type="ECO:0000313" key="2">
    <source>
        <dbReference type="EMBL" id="QIK51079.1"/>
    </source>
</evidence>
<dbReference type="Pfam" id="PF02620">
    <property type="entry name" value="YceD"/>
    <property type="match status" value="1"/>
</dbReference>
<sequence>MKWTLKEIQEHRGEPVYFTETINRETALMDRDKEILAVSDIKATGFLLYENRSVLANFQIDYTVTLPSSRSLEPVEVTFNIPIFETYVEDEMNFEGSNDPEDVIIPIEDGWVDLVPAIEDNILLNIPTQILSEEERQSSDMPQGSNWSVVTEDDLEKQRAKEKEEQIDPRFAGLKALLQDEENLD</sequence>
<keyword evidence="3" id="KW-1185">Reference proteome</keyword>
<organism evidence="2 3">
    <name type="scientific">Jeotgalibaca porci</name>
    <dbReference type="NCBI Taxonomy" id="1868793"/>
    <lineage>
        <taxon>Bacteria</taxon>
        <taxon>Bacillati</taxon>
        <taxon>Bacillota</taxon>
        <taxon>Bacilli</taxon>
        <taxon>Lactobacillales</taxon>
        <taxon>Carnobacteriaceae</taxon>
        <taxon>Jeotgalibaca</taxon>
    </lineage>
</organism>
<evidence type="ECO:0000313" key="3">
    <source>
        <dbReference type="Proteomes" id="UP000501830"/>
    </source>
</evidence>
<dbReference type="AlphaFoldDB" id="A0A6G7WFU9"/>
<protein>
    <submittedName>
        <fullName evidence="2">DUF177 domain-containing protein</fullName>
    </submittedName>
</protein>
<proteinExistence type="predicted"/>
<dbReference type="EMBL" id="CP049889">
    <property type="protein sequence ID" value="QIK51079.1"/>
    <property type="molecule type" value="Genomic_DNA"/>
</dbReference>
<accession>A0A6G7WFU9</accession>
<evidence type="ECO:0000256" key="1">
    <source>
        <dbReference type="SAM" id="MobiDB-lite"/>
    </source>
</evidence>
<dbReference type="GeneID" id="94552193"/>
<feature type="compositionally biased region" description="Basic and acidic residues" evidence="1">
    <location>
        <begin position="156"/>
        <end position="166"/>
    </location>
</feature>
<dbReference type="KEGG" id="jpo:G7058_02805"/>
<feature type="region of interest" description="Disordered" evidence="1">
    <location>
        <begin position="134"/>
        <end position="166"/>
    </location>
</feature>
<feature type="compositionally biased region" description="Polar residues" evidence="1">
    <location>
        <begin position="139"/>
        <end position="149"/>
    </location>
</feature>
<reference evidence="2 3" key="1">
    <citation type="journal article" date="2017" name="Int. J. Syst. Evol. Microbiol.">
        <title>Jeotgalibaca porci sp. nov. and Jeotgalibaca arthritidis sp. nov., isolated from pigs, and emended description of the genus Jeotgalibaca.</title>
        <authorList>
            <person name="Zamora L."/>
            <person name="Perez-Sancho M."/>
            <person name="Dominguez L."/>
            <person name="Fernandez-Garayzabal J.F."/>
            <person name="Vela A.I."/>
        </authorList>
    </citation>
    <scope>NUCLEOTIDE SEQUENCE [LARGE SCALE GENOMIC DNA]</scope>
    <source>
        <strain evidence="2 3">CCUG 69148</strain>
    </source>
</reference>
<dbReference type="InterPro" id="IPR003772">
    <property type="entry name" value="YceD"/>
</dbReference>
<dbReference type="Proteomes" id="UP000501830">
    <property type="component" value="Chromosome"/>
</dbReference>
<name>A0A6G7WFU9_9LACT</name>
<gene>
    <name evidence="2" type="ORF">G7058_02805</name>
</gene>